<dbReference type="GO" id="GO:0016787">
    <property type="term" value="F:hydrolase activity"/>
    <property type="evidence" value="ECO:0007669"/>
    <property type="project" value="UniProtKB-KW"/>
</dbReference>
<feature type="chain" id="PRO_5046240426" evidence="1">
    <location>
        <begin position="28"/>
        <end position="473"/>
    </location>
</feature>
<dbReference type="InterPro" id="IPR014622">
    <property type="entry name" value="UCP036794_erythomycin"/>
</dbReference>
<dbReference type="Gene3D" id="3.40.1660.10">
    <property type="entry name" value="EreA-like (biosynthetic domain)"/>
    <property type="match status" value="1"/>
</dbReference>
<feature type="signal peptide" evidence="1">
    <location>
        <begin position="1"/>
        <end position="27"/>
    </location>
</feature>
<dbReference type="InterPro" id="IPR007815">
    <property type="entry name" value="Emycin_Estase"/>
</dbReference>
<evidence type="ECO:0000313" key="3">
    <source>
        <dbReference type="Proteomes" id="UP001589718"/>
    </source>
</evidence>
<proteinExistence type="predicted"/>
<dbReference type="PANTHER" id="PTHR31299:SF0">
    <property type="entry name" value="ESTERASE, PUTATIVE (AFU_ORTHOLOGUE AFUA_1G05850)-RELATED"/>
    <property type="match status" value="1"/>
</dbReference>
<dbReference type="EMBL" id="JBHMCR010000008">
    <property type="protein sequence ID" value="MFB9521442.1"/>
    <property type="molecule type" value="Genomic_DNA"/>
</dbReference>
<dbReference type="Proteomes" id="UP001589718">
    <property type="component" value="Unassembled WGS sequence"/>
</dbReference>
<evidence type="ECO:0000313" key="2">
    <source>
        <dbReference type="EMBL" id="MFB9521442.1"/>
    </source>
</evidence>
<keyword evidence="2" id="KW-0378">Hydrolase</keyword>
<keyword evidence="3" id="KW-1185">Reference proteome</keyword>
<name>A0ABV5PE19_STRCM</name>
<dbReference type="SUPFAM" id="SSF159501">
    <property type="entry name" value="EreA/ChaN-like"/>
    <property type="match status" value="1"/>
</dbReference>
<comment type="caution">
    <text evidence="2">The sequence shown here is derived from an EMBL/GenBank/DDBJ whole genome shotgun (WGS) entry which is preliminary data.</text>
</comment>
<reference evidence="2 3" key="1">
    <citation type="submission" date="2024-09" db="EMBL/GenBank/DDBJ databases">
        <authorList>
            <person name="Sun Q."/>
            <person name="Mori K."/>
        </authorList>
    </citation>
    <scope>NUCLEOTIDE SEQUENCE [LARGE SCALE GENOMIC DNA]</scope>
    <source>
        <strain evidence="2 3">JCM 4362</strain>
    </source>
</reference>
<dbReference type="CDD" id="cd14728">
    <property type="entry name" value="Ere-like"/>
    <property type="match status" value="1"/>
</dbReference>
<evidence type="ECO:0000256" key="1">
    <source>
        <dbReference type="SAM" id="SignalP"/>
    </source>
</evidence>
<dbReference type="EC" id="3.1.1.-" evidence="2"/>
<dbReference type="InterPro" id="IPR052036">
    <property type="entry name" value="Hydrolase/PRTase-associated"/>
</dbReference>
<organism evidence="2 3">
    <name type="scientific">Streptomyces cremeus</name>
    <dbReference type="NCBI Taxonomy" id="66881"/>
    <lineage>
        <taxon>Bacteria</taxon>
        <taxon>Bacillati</taxon>
        <taxon>Actinomycetota</taxon>
        <taxon>Actinomycetes</taxon>
        <taxon>Kitasatosporales</taxon>
        <taxon>Streptomycetaceae</taxon>
        <taxon>Streptomyces</taxon>
    </lineage>
</organism>
<protein>
    <submittedName>
        <fullName evidence="2">Erythromycin esterase family protein</fullName>
        <ecNumber evidence="2">3.1.1.-</ecNumber>
    </submittedName>
</protein>
<sequence>MKKHSSTAALALLVTLGTVALAPASSADSAGAGTSATAAKPSAASPVTALERAAHPLRTTDPRGALDDLRPLGRMVRDAKVVGLGEATHSSHEFLALKHRVFRYLVTEKGFRAFSLETSWGSGMRLNDYVVHGKGDLRKIMDEEFQGSYSWWNNTDYRDLLLWMRAYNRQHPQDPVHFTGNDFGFAGPELYDRITSYVAAHHPALLPRFTELYRGLRPTAAMEAHLASYLELPLAERKSIAERTAKALALLKQQKPAGGGGAKAESAREAHAWAVQHATAVDQTARGYAFDFEDPAQGAESRRYRDSAMADNVLWWQRHTGDKVLLAAHNAHVSLHTPLPEAYPKVQGAFLRDKLGKNYLSIGTTFDRGSFNAVGEEGKVREFRLGHAKPGSNENTLDRVRHRDFAVDLRNVREPGRSWLATPRNTRSIGTAYPGPGAELPFSLSRSYDVVVHLEEVAAARLLPSAARGAAGK</sequence>
<dbReference type="RefSeq" id="WP_345227285.1">
    <property type="nucleotide sequence ID" value="NZ_BAAAXE010000014.1"/>
</dbReference>
<dbReference type="Gene3D" id="3.30.1870.10">
    <property type="entry name" value="EreA-like, domain 2"/>
    <property type="match status" value="1"/>
</dbReference>
<dbReference type="Pfam" id="PF05139">
    <property type="entry name" value="Erythro_esteras"/>
    <property type="match status" value="1"/>
</dbReference>
<keyword evidence="1" id="KW-0732">Signal</keyword>
<dbReference type="PIRSF" id="PIRSF036794">
    <property type="entry name" value="UCP_erythr_ester"/>
    <property type="match status" value="1"/>
</dbReference>
<dbReference type="PANTHER" id="PTHR31299">
    <property type="entry name" value="ESTERASE, PUTATIVE (AFU_ORTHOLOGUE AFUA_1G05850)-RELATED"/>
    <property type="match status" value="1"/>
</dbReference>
<accession>A0ABV5PE19</accession>
<dbReference type="Gene3D" id="1.20.1440.30">
    <property type="entry name" value="Biosynthetic Protein domain"/>
    <property type="match status" value="1"/>
</dbReference>
<gene>
    <name evidence="2" type="ORF">ACFFTU_15980</name>
</gene>